<evidence type="ECO:0000313" key="1">
    <source>
        <dbReference type="EMBL" id="SOQ46121.1"/>
    </source>
</evidence>
<organism evidence="1">
    <name type="scientific">Spodoptera frugiperda</name>
    <name type="common">Fall armyworm</name>
    <dbReference type="NCBI Taxonomy" id="7108"/>
    <lineage>
        <taxon>Eukaryota</taxon>
        <taxon>Metazoa</taxon>
        <taxon>Ecdysozoa</taxon>
        <taxon>Arthropoda</taxon>
        <taxon>Hexapoda</taxon>
        <taxon>Insecta</taxon>
        <taxon>Pterygota</taxon>
        <taxon>Neoptera</taxon>
        <taxon>Endopterygota</taxon>
        <taxon>Lepidoptera</taxon>
        <taxon>Glossata</taxon>
        <taxon>Ditrysia</taxon>
        <taxon>Noctuoidea</taxon>
        <taxon>Noctuidae</taxon>
        <taxon>Amphipyrinae</taxon>
        <taxon>Spodoptera</taxon>
    </lineage>
</organism>
<dbReference type="AlphaFoldDB" id="A0A2H1VZ46"/>
<protein>
    <submittedName>
        <fullName evidence="1">SFRICE_010295</fullName>
    </submittedName>
</protein>
<reference evidence="1" key="1">
    <citation type="submission" date="2016-07" db="EMBL/GenBank/DDBJ databases">
        <authorList>
            <person name="Bretaudeau A."/>
        </authorList>
    </citation>
    <scope>NUCLEOTIDE SEQUENCE</scope>
    <source>
        <strain evidence="1">Rice</strain>
        <tissue evidence="1">Whole body</tissue>
    </source>
</reference>
<proteinExistence type="predicted"/>
<accession>A0A2H1VZ46</accession>
<dbReference type="EMBL" id="ODYU01005358">
    <property type="protein sequence ID" value="SOQ46121.1"/>
    <property type="molecule type" value="Genomic_DNA"/>
</dbReference>
<name>A0A2H1VZ46_SPOFR</name>
<sequence length="597" mass="67831">MNVSDLPKPVQLALTKLVPASVINNISCFVFYDKHPNDDKKIDIILCTGMGEVLEYYERTLVSSITLPNNAKPTSIKILRNSNCDLFYLVVTKERITILSGKDELVVHKVVDNVDKYDIDDGSCSGQACLRVFRKGDAVPHIFDDNFEQFKRPDISVTVSEAENDETVPIIAHLMRKLTEAKYSVQHSERTYKELLDLHQKVAFESYKKIHPNLQNSVFKNGPEKIASALRIKTKTPWIKVCNQKIVIVIEVTNLNKEDLEDVHILIHGTTGQSIEYTTKLFEETAIITNNLPFWTEIQTQTLKPNVSSAIILIMDTKEIIDSLMSKLNLNAVIFYKRKGQEYLLPVREIELYAKDTIGAKFDAISSTPIDSKTMLAILATTEKTDLLLRHIMRSSETALSLDILCQHLMMERLDHYNNIIIHRSSPYHTLNGVMILMHSEQTDVNDYTTLSVYSRTQSQVLALIHCIHDAVPLTLVITTPDQKLKAKHDDLAKFNEDSIECTQKLYNYHNYAATILKRTKLALKYLDDTMVKMGESKNPLVQTKIGCEIDLFAAGQGRYMEFKDKMRKEAALGVKSLYEDERGESGDSDDDVMCID</sequence>
<gene>
    <name evidence="1" type="ORF">SFRICE_010295</name>
</gene>